<sequence>MRERSNNGFLSPQPPLSLPLAGCAERERTKTNSAIAITLAAIARHCCSTRRTRRERTTTDSTSAVTVATTARRTHNKIWTWEFFDFVVVGC</sequence>
<protein>
    <submittedName>
        <fullName evidence="1">Uncharacterized protein</fullName>
    </submittedName>
</protein>
<dbReference type="AlphaFoldDB" id="A0A7J0E8Z7"/>
<evidence type="ECO:0000313" key="1">
    <source>
        <dbReference type="EMBL" id="GFY82399.1"/>
    </source>
</evidence>
<dbReference type="EMBL" id="BJWL01000002">
    <property type="protein sequence ID" value="GFY82399.1"/>
    <property type="molecule type" value="Genomic_DNA"/>
</dbReference>
<organism evidence="1 2">
    <name type="scientific">Actinidia rufa</name>
    <dbReference type="NCBI Taxonomy" id="165716"/>
    <lineage>
        <taxon>Eukaryota</taxon>
        <taxon>Viridiplantae</taxon>
        <taxon>Streptophyta</taxon>
        <taxon>Embryophyta</taxon>
        <taxon>Tracheophyta</taxon>
        <taxon>Spermatophyta</taxon>
        <taxon>Magnoliopsida</taxon>
        <taxon>eudicotyledons</taxon>
        <taxon>Gunneridae</taxon>
        <taxon>Pentapetalae</taxon>
        <taxon>asterids</taxon>
        <taxon>Ericales</taxon>
        <taxon>Actinidiaceae</taxon>
        <taxon>Actinidia</taxon>
    </lineage>
</organism>
<accession>A0A7J0E8Z7</accession>
<comment type="caution">
    <text evidence="1">The sequence shown here is derived from an EMBL/GenBank/DDBJ whole genome shotgun (WGS) entry which is preliminary data.</text>
</comment>
<reference evidence="1 2" key="1">
    <citation type="submission" date="2019-07" db="EMBL/GenBank/DDBJ databases">
        <title>De Novo Assembly of kiwifruit Actinidia rufa.</title>
        <authorList>
            <person name="Sugita-Konishi S."/>
            <person name="Sato K."/>
            <person name="Mori E."/>
            <person name="Abe Y."/>
            <person name="Kisaki G."/>
            <person name="Hamano K."/>
            <person name="Suezawa K."/>
            <person name="Otani M."/>
            <person name="Fukuda T."/>
            <person name="Manabe T."/>
            <person name="Gomi K."/>
            <person name="Tabuchi M."/>
            <person name="Akimitsu K."/>
            <person name="Kataoka I."/>
        </authorList>
    </citation>
    <scope>NUCLEOTIDE SEQUENCE [LARGE SCALE GENOMIC DNA]</scope>
    <source>
        <strain evidence="2">cv. Fuchu</strain>
    </source>
</reference>
<name>A0A7J0E8Z7_9ERIC</name>
<dbReference type="Proteomes" id="UP000585474">
    <property type="component" value="Unassembled WGS sequence"/>
</dbReference>
<keyword evidence="2" id="KW-1185">Reference proteome</keyword>
<evidence type="ECO:0000313" key="2">
    <source>
        <dbReference type="Proteomes" id="UP000585474"/>
    </source>
</evidence>
<proteinExistence type="predicted"/>
<gene>
    <name evidence="1" type="ORF">Acr_02g0006390</name>
</gene>